<dbReference type="Gene3D" id="1.10.287.280">
    <property type="match status" value="1"/>
</dbReference>
<dbReference type="EC" id="2.7.7.6" evidence="2 9"/>
<dbReference type="NCBIfam" id="TIGR00756">
    <property type="entry name" value="PPR"/>
    <property type="match status" value="1"/>
</dbReference>
<gene>
    <name evidence="14" type="primary">POLRMT</name>
</gene>
<dbReference type="Pfam" id="PF14700">
    <property type="entry name" value="RPOL_N"/>
    <property type="match status" value="1"/>
</dbReference>
<dbReference type="InterPro" id="IPR002092">
    <property type="entry name" value="DNA-dir_Rpol_phage-type"/>
</dbReference>
<dbReference type="SUPFAM" id="SSF56672">
    <property type="entry name" value="DNA/RNA polymerases"/>
    <property type="match status" value="1"/>
</dbReference>
<dbReference type="PANTHER" id="PTHR10102:SF0">
    <property type="entry name" value="DNA-DIRECTED RNA POLYMERASE, MITOCHONDRIAL"/>
    <property type="match status" value="1"/>
</dbReference>
<evidence type="ECO:0000256" key="6">
    <source>
        <dbReference type="ARBA" id="ARBA00023163"/>
    </source>
</evidence>
<feature type="repeat" description="PPR" evidence="8">
    <location>
        <begin position="221"/>
        <end position="255"/>
    </location>
</feature>
<dbReference type="PANTHER" id="PTHR10102">
    <property type="entry name" value="DNA-DIRECTED RNA POLYMERASE, MITOCHONDRIAL"/>
    <property type="match status" value="1"/>
</dbReference>
<dbReference type="Gene3D" id="1.25.40.10">
    <property type="entry name" value="Tetratricopeptide repeat domain"/>
    <property type="match status" value="1"/>
</dbReference>
<dbReference type="Proteomes" id="UP001652624">
    <property type="component" value="Chromosome 23"/>
</dbReference>
<dbReference type="Gene3D" id="1.10.150.20">
    <property type="entry name" value="5' to 3' exonuclease, C-terminal subdomain"/>
    <property type="match status" value="1"/>
</dbReference>
<evidence type="ECO:0000256" key="3">
    <source>
        <dbReference type="ARBA" id="ARBA00022478"/>
    </source>
</evidence>
<keyword evidence="5 9" id="KW-0548">Nucleotidyltransferase</keyword>
<protein>
    <recommendedName>
        <fullName evidence="2 9">DNA-directed RNA polymerase</fullName>
        <ecNumber evidence="2 9">2.7.7.6</ecNumber>
    </recommendedName>
</protein>
<dbReference type="PROSITE" id="PS00489">
    <property type="entry name" value="RNA_POL_PHAGE_2"/>
    <property type="match status" value="1"/>
</dbReference>
<evidence type="ECO:0000313" key="14">
    <source>
        <dbReference type="RefSeq" id="XP_060037415.1"/>
    </source>
</evidence>
<keyword evidence="13" id="KW-1185">Reference proteome</keyword>
<keyword evidence="10" id="KW-0175">Coiled coil</keyword>
<evidence type="ECO:0000256" key="5">
    <source>
        <dbReference type="ARBA" id="ARBA00022695"/>
    </source>
</evidence>
<dbReference type="InterPro" id="IPR011990">
    <property type="entry name" value="TPR-like_helical_dom_sf"/>
</dbReference>
<feature type="domain" description="DNA-directed RNA polymerase N-terminal" evidence="12">
    <location>
        <begin position="364"/>
        <end position="667"/>
    </location>
</feature>
<organism evidence="13 14">
    <name type="scientific">Erinaceus europaeus</name>
    <name type="common">Western European hedgehog</name>
    <dbReference type="NCBI Taxonomy" id="9365"/>
    <lineage>
        <taxon>Eukaryota</taxon>
        <taxon>Metazoa</taxon>
        <taxon>Chordata</taxon>
        <taxon>Craniata</taxon>
        <taxon>Vertebrata</taxon>
        <taxon>Euteleostomi</taxon>
        <taxon>Mammalia</taxon>
        <taxon>Eutheria</taxon>
        <taxon>Laurasiatheria</taxon>
        <taxon>Eulipotyphla</taxon>
        <taxon>Erinaceidae</taxon>
        <taxon>Erinaceinae</taxon>
        <taxon>Erinaceus</taxon>
    </lineage>
</organism>
<name>A0ABM3WLG2_ERIEU</name>
<comment type="function">
    <text evidence="9">DNA-dependent RNA polymerase catalyzes the transcription of DNA into RNA using the four ribonucleoside triphosphates as substrates.</text>
</comment>
<dbReference type="InterPro" id="IPR043502">
    <property type="entry name" value="DNA/RNA_pol_sf"/>
</dbReference>
<dbReference type="SMART" id="SM01311">
    <property type="entry name" value="RPOL_N"/>
    <property type="match status" value="1"/>
</dbReference>
<dbReference type="Pfam" id="PF00940">
    <property type="entry name" value="RNA_pol"/>
    <property type="match status" value="1"/>
</dbReference>
<evidence type="ECO:0000256" key="7">
    <source>
        <dbReference type="ARBA" id="ARBA00048552"/>
    </source>
</evidence>
<keyword evidence="4 9" id="KW-0808">Transferase</keyword>
<accession>A0ABM3WLG2</accession>
<feature type="region of interest" description="Disordered" evidence="11">
    <location>
        <begin position="13"/>
        <end position="51"/>
    </location>
</feature>
<dbReference type="InterPro" id="IPR046950">
    <property type="entry name" value="DNA-dir_Rpol_C_phage-type"/>
</dbReference>
<evidence type="ECO:0000313" key="13">
    <source>
        <dbReference type="Proteomes" id="UP001652624"/>
    </source>
</evidence>
<comment type="catalytic activity">
    <reaction evidence="7 9">
        <text>RNA(n) + a ribonucleoside 5'-triphosphate = RNA(n+1) + diphosphate</text>
        <dbReference type="Rhea" id="RHEA:21248"/>
        <dbReference type="Rhea" id="RHEA-COMP:14527"/>
        <dbReference type="Rhea" id="RHEA-COMP:17342"/>
        <dbReference type="ChEBI" id="CHEBI:33019"/>
        <dbReference type="ChEBI" id="CHEBI:61557"/>
        <dbReference type="ChEBI" id="CHEBI:140395"/>
        <dbReference type="EC" id="2.7.7.6"/>
    </reaction>
</comment>
<evidence type="ECO:0000256" key="8">
    <source>
        <dbReference type="PROSITE-ProRule" id="PRU00708"/>
    </source>
</evidence>
<sequence>MAALRWGLGAAGLGRALRPGGRHGVSSDEGTVRRLWRRGGSSSARACEQEPRKDWGHAELLEVLEARERQLQERHPEGPEEDVAVLGGRWAQKVASERHLVRWQQQQQQEQEPVCLLSSAARLRLRPRLQDQALSQGLARLVEEPAGPWEEQLEYLLRRAPQRQAAGAQGPERATQRPKGNALQQRLLGFLECCQLSGHQALAHHVLESQHSRFRQPPLITLPMYNIVLRGWARKGSFRELLYVFYMLRDSGLTPDLASYAAVLQCLGRLDRGAGSVRRCLKQMEQDGLQLQDLFSQPALEDRERQAILSAVRKALPDFRPLPPPQAPLGRCSAQLLADFYAGDQPAHYPRLHLSQNALHKLFQEQLRVEMATIVQVPSVDRSPEDTPQLHRARNMLNALRQQWEEALLQGLREAKVVQAQMASEGNPSVYPHLCLLSEDELVQLLLQRLHALSPHGDSLLSVAQELGMRVFTRFTVQRQQLSRRVQELEQRYHSYLRLLAADGKVKQPQLPRQFWESLGPSEPWPEQPWPVSVLVQLGKVLAEVLVQAVHMPHHLISPGGAARSVPVLYHAYAFRSFRQIGVLKPHPAFVELLEVAAERTLTFDANQVPMRCPPLPWLSPHMGGYLLSTTKLMRSVETTTQHQHLLAACAPGELHGALDTLTQLGNCAWRVNGPVLDLVLALFQDQGCPKLGVPAPVPRAPHACFPRLPPGTPPAHKAKLRSELARALKLAREQHGLRADALYRLSVAQHLRDHTFWLPHNMDFRGRTYPCPPHFNHLGSDLARALLQFAQGRPLGARGLDWLKIHLVNLTGLKKRESLRGRLAFADTILDLVLDSADRPMKGQKWWMEAEEPWQTLACCMEIASALRSPDPAAYVSHFPVHQDGSCNGLQHYAALGRDAVGGAAVNLVPAELPQDVYSEVAAQVEVLRKRDAERGLQVAQKLEGFISRKVVKQTVMTVVYGVTRYGGRLQIEKRLRELEAFPQESVWEASHYLACKVFSSLQEMFCSSRAIQNWLTQAATLISRSGSPVQWVTPLGVPVIQPYHVDSKIMVTGGMQTLTISSSGDMSQKPNTMKQKNGFPPNFIHSLDSSHMMLTALHCYRKGLNFVSVHDCFWTHAADVEVMNEVCREQFVRLHSQPILRDLAAFLQRRFCSEPWTDCKPTQIGQRAKLQRILQAVPETGSLDLEQVKRSTYFFS</sequence>
<dbReference type="PROSITE" id="PS51375">
    <property type="entry name" value="PPR"/>
    <property type="match status" value="1"/>
</dbReference>
<evidence type="ECO:0000256" key="4">
    <source>
        <dbReference type="ARBA" id="ARBA00022679"/>
    </source>
</evidence>
<dbReference type="GO" id="GO:0000428">
    <property type="term" value="C:DNA-directed RNA polymerase complex"/>
    <property type="evidence" value="ECO:0007669"/>
    <property type="project" value="UniProtKB-KW"/>
</dbReference>
<evidence type="ECO:0000259" key="12">
    <source>
        <dbReference type="SMART" id="SM01311"/>
    </source>
</evidence>
<dbReference type="InterPro" id="IPR002885">
    <property type="entry name" value="PPR_rpt"/>
</dbReference>
<dbReference type="PROSITE" id="PS00900">
    <property type="entry name" value="RNA_POL_PHAGE_1"/>
    <property type="match status" value="1"/>
</dbReference>
<evidence type="ECO:0000256" key="1">
    <source>
        <dbReference type="ARBA" id="ARBA00009493"/>
    </source>
</evidence>
<comment type="similarity">
    <text evidence="1 9">Belongs to the phage and mitochondrial RNA polymerase family.</text>
</comment>
<dbReference type="GeneID" id="103115096"/>
<dbReference type="InterPro" id="IPR029262">
    <property type="entry name" value="RPOL_N"/>
</dbReference>
<evidence type="ECO:0000256" key="2">
    <source>
        <dbReference type="ARBA" id="ARBA00012418"/>
    </source>
</evidence>
<feature type="coiled-coil region" evidence="10">
    <location>
        <begin position="472"/>
        <end position="499"/>
    </location>
</feature>
<keyword evidence="3 9" id="KW-0240">DNA-directed RNA polymerase</keyword>
<reference evidence="14" key="1">
    <citation type="submission" date="2025-08" db="UniProtKB">
        <authorList>
            <consortium name="RefSeq"/>
        </authorList>
    </citation>
    <scope>IDENTIFICATION</scope>
</reference>
<evidence type="ECO:0000256" key="9">
    <source>
        <dbReference type="RuleBase" id="RU003805"/>
    </source>
</evidence>
<evidence type="ECO:0000256" key="11">
    <source>
        <dbReference type="SAM" id="MobiDB-lite"/>
    </source>
</evidence>
<proteinExistence type="inferred from homology"/>
<dbReference type="Gene3D" id="1.10.1320.10">
    <property type="entry name" value="DNA-directed RNA polymerase, N-terminal domain"/>
    <property type="match status" value="1"/>
</dbReference>
<evidence type="ECO:0000256" key="10">
    <source>
        <dbReference type="SAM" id="Coils"/>
    </source>
</evidence>
<dbReference type="RefSeq" id="XP_060037415.1">
    <property type="nucleotide sequence ID" value="XM_060181432.1"/>
</dbReference>
<keyword evidence="6 9" id="KW-0804">Transcription</keyword>
<dbReference type="InterPro" id="IPR037159">
    <property type="entry name" value="RNA_POL_N_sf"/>
</dbReference>